<evidence type="ECO:0000256" key="1">
    <source>
        <dbReference type="PROSITE-ProRule" id="PRU00042"/>
    </source>
</evidence>
<dbReference type="Proteomes" id="UP000886998">
    <property type="component" value="Unassembled WGS sequence"/>
</dbReference>
<reference evidence="3" key="1">
    <citation type="submission" date="2020-08" db="EMBL/GenBank/DDBJ databases">
        <title>Multicomponent nature underlies the extraordinary mechanical properties of spider dragline silk.</title>
        <authorList>
            <person name="Kono N."/>
            <person name="Nakamura H."/>
            <person name="Mori M."/>
            <person name="Yoshida Y."/>
            <person name="Ohtoshi R."/>
            <person name="Malay A.D."/>
            <person name="Moran D.A.P."/>
            <person name="Tomita M."/>
            <person name="Numata K."/>
            <person name="Arakawa K."/>
        </authorList>
    </citation>
    <scope>NUCLEOTIDE SEQUENCE</scope>
</reference>
<name>A0A8X6XXH4_9ARAC</name>
<evidence type="ECO:0000259" key="2">
    <source>
        <dbReference type="PROSITE" id="PS50157"/>
    </source>
</evidence>
<evidence type="ECO:0000313" key="3">
    <source>
        <dbReference type="EMBL" id="GFY61404.1"/>
    </source>
</evidence>
<dbReference type="GO" id="GO:0008270">
    <property type="term" value="F:zinc ion binding"/>
    <property type="evidence" value="ECO:0007669"/>
    <property type="project" value="UniProtKB-KW"/>
</dbReference>
<evidence type="ECO:0000313" key="4">
    <source>
        <dbReference type="Proteomes" id="UP000886998"/>
    </source>
</evidence>
<organism evidence="3 4">
    <name type="scientific">Trichonephila inaurata madagascariensis</name>
    <dbReference type="NCBI Taxonomy" id="2747483"/>
    <lineage>
        <taxon>Eukaryota</taxon>
        <taxon>Metazoa</taxon>
        <taxon>Ecdysozoa</taxon>
        <taxon>Arthropoda</taxon>
        <taxon>Chelicerata</taxon>
        <taxon>Arachnida</taxon>
        <taxon>Araneae</taxon>
        <taxon>Araneomorphae</taxon>
        <taxon>Entelegynae</taxon>
        <taxon>Araneoidea</taxon>
        <taxon>Nephilidae</taxon>
        <taxon>Trichonephila</taxon>
        <taxon>Trichonephila inaurata</taxon>
    </lineage>
</organism>
<dbReference type="EMBL" id="BMAV01013626">
    <property type="protein sequence ID" value="GFY61404.1"/>
    <property type="molecule type" value="Genomic_DNA"/>
</dbReference>
<dbReference type="OrthoDB" id="6492897at2759"/>
<dbReference type="PROSITE" id="PS50157">
    <property type="entry name" value="ZINC_FINGER_C2H2_2"/>
    <property type="match status" value="1"/>
</dbReference>
<keyword evidence="1" id="KW-0479">Metal-binding</keyword>
<dbReference type="SMART" id="SM00355">
    <property type="entry name" value="ZnF_C2H2"/>
    <property type="match status" value="2"/>
</dbReference>
<feature type="domain" description="C2H2-type" evidence="2">
    <location>
        <begin position="67"/>
        <end position="94"/>
    </location>
</feature>
<keyword evidence="1" id="KW-0863">Zinc-finger</keyword>
<dbReference type="PROSITE" id="PS00028">
    <property type="entry name" value="ZINC_FINGER_C2H2_1"/>
    <property type="match status" value="1"/>
</dbReference>
<keyword evidence="1" id="KW-0862">Zinc</keyword>
<dbReference type="Gene3D" id="3.30.160.60">
    <property type="entry name" value="Classic Zinc Finger"/>
    <property type="match status" value="1"/>
</dbReference>
<gene>
    <name evidence="3" type="ORF">TNIN_105781</name>
</gene>
<protein>
    <recommendedName>
        <fullName evidence="2">C2H2-type domain-containing protein</fullName>
    </recommendedName>
</protein>
<dbReference type="SUPFAM" id="SSF57667">
    <property type="entry name" value="beta-beta-alpha zinc fingers"/>
    <property type="match status" value="1"/>
</dbReference>
<accession>A0A8X6XXH4</accession>
<comment type="caution">
    <text evidence="3">The sequence shown here is derived from an EMBL/GenBank/DDBJ whole genome shotgun (WGS) entry which is preliminary data.</text>
</comment>
<dbReference type="AlphaFoldDB" id="A0A8X6XXH4"/>
<dbReference type="InterPro" id="IPR036236">
    <property type="entry name" value="Znf_C2H2_sf"/>
</dbReference>
<keyword evidence="4" id="KW-1185">Reference proteome</keyword>
<proteinExistence type="predicted"/>
<sequence>MEAANVNPTEEEFYYFCYQCRLEFQITWLSFISISSDEREFTCVNCKREVVAVFKVEKSDFDDCYPYPCEVCDVRFRTLTQLLHHSYLHSDALPFKCDFCQGVFPKSSLFNRHRVPKTLQCNKCSKSVLGEFCPARVFDEKNEFICKKCSIGSELPST</sequence>
<dbReference type="InterPro" id="IPR013087">
    <property type="entry name" value="Znf_C2H2_type"/>
</dbReference>